<feature type="signal peptide" evidence="1">
    <location>
        <begin position="1"/>
        <end position="35"/>
    </location>
</feature>
<dbReference type="InterPro" id="IPR011041">
    <property type="entry name" value="Quinoprot_gluc/sorb_DH_b-prop"/>
</dbReference>
<dbReference type="SUPFAM" id="SSF50952">
    <property type="entry name" value="Soluble quinoprotein glucose dehydrogenase"/>
    <property type="match status" value="1"/>
</dbReference>
<comment type="caution">
    <text evidence="3">The sequence shown here is derived from an EMBL/GenBank/DDBJ whole genome shotgun (WGS) entry which is preliminary data.</text>
</comment>
<evidence type="ECO:0000259" key="2">
    <source>
        <dbReference type="Pfam" id="PF07995"/>
    </source>
</evidence>
<feature type="domain" description="Glucose/Sorbosone dehydrogenase" evidence="2">
    <location>
        <begin position="163"/>
        <end position="330"/>
    </location>
</feature>
<evidence type="ECO:0000256" key="1">
    <source>
        <dbReference type="SAM" id="SignalP"/>
    </source>
</evidence>
<sequence length="430" mass="46829">MWARPLRNCWPERLTGLRAATALAALLACAPQVQARGYTPQGSCGGYERVSISSPAGTCVALVADERDGLRAPRRVLEISPGRLWIIDMGSWVPHQGRLLEVTLPAQPAATPAQRPQVKVLADKLDRPLALVRGPDAQIYIGEAGRIWRTPVPIAGEPVQPQTVLDALPNDGAHPLKEITFGLDGSLYVNMGSVTDRCQSTQGELAYPCPEREAMQFRGAVWRAVLQNPPVAGQPPVRQFAPFALGLRNSVALATLPDGPAAGSLWQGENNIDYRDKNEPPEELNELVAGADYGWPYCVGQQRVARGYNERVRCASTKMPRMLWPAHAAPLHLLATPITSPFHGQLLVAWHGPQGHRVVGFARQKDGKPGGKPVEWLTGWTADGNMRPLGRPTGLALNHLGQLMVVEDYNRTLLMLLPVPDTTAQAMHKR</sequence>
<dbReference type="Proteomes" id="UP000562492">
    <property type="component" value="Unassembled WGS sequence"/>
</dbReference>
<evidence type="ECO:0000313" key="4">
    <source>
        <dbReference type="Proteomes" id="UP000562492"/>
    </source>
</evidence>
<protein>
    <submittedName>
        <fullName evidence="3">Glucose/arabinose dehydrogenase</fullName>
    </submittedName>
</protein>
<proteinExistence type="predicted"/>
<keyword evidence="4" id="KW-1185">Reference proteome</keyword>
<dbReference type="InterPro" id="IPR011042">
    <property type="entry name" value="6-blade_b-propeller_TolB-like"/>
</dbReference>
<feature type="chain" id="PRO_5047209199" evidence="1">
    <location>
        <begin position="36"/>
        <end position="430"/>
    </location>
</feature>
<dbReference type="Pfam" id="PF07995">
    <property type="entry name" value="GSDH"/>
    <property type="match status" value="1"/>
</dbReference>
<dbReference type="InterPro" id="IPR012938">
    <property type="entry name" value="Glc/Sorbosone_DH"/>
</dbReference>
<dbReference type="Gene3D" id="2.120.10.30">
    <property type="entry name" value="TolB, C-terminal domain"/>
    <property type="match status" value="1"/>
</dbReference>
<organism evidence="3 4">
    <name type="scientific">Comamonas odontotermitis</name>
    <dbReference type="NCBI Taxonomy" id="379895"/>
    <lineage>
        <taxon>Bacteria</taxon>
        <taxon>Pseudomonadati</taxon>
        <taxon>Pseudomonadota</taxon>
        <taxon>Betaproteobacteria</taxon>
        <taxon>Burkholderiales</taxon>
        <taxon>Comamonadaceae</taxon>
        <taxon>Comamonas</taxon>
    </lineage>
</organism>
<dbReference type="PROSITE" id="PS51257">
    <property type="entry name" value="PROKAR_LIPOPROTEIN"/>
    <property type="match status" value="1"/>
</dbReference>
<evidence type="ECO:0000313" key="3">
    <source>
        <dbReference type="EMBL" id="MBB6576873.1"/>
    </source>
</evidence>
<keyword evidence="1" id="KW-0732">Signal</keyword>
<gene>
    <name evidence="3" type="ORF">HNP33_000923</name>
</gene>
<reference evidence="3 4" key="1">
    <citation type="submission" date="2020-08" db="EMBL/GenBank/DDBJ databases">
        <title>Functional genomics of gut bacteria from endangered species of beetles.</title>
        <authorList>
            <person name="Carlos-Shanley C."/>
        </authorList>
    </citation>
    <scope>NUCLEOTIDE SEQUENCE [LARGE SCALE GENOMIC DNA]</scope>
    <source>
        <strain evidence="3 4">S00124</strain>
    </source>
</reference>
<accession>A0ABR6RCJ1</accession>
<name>A0ABR6RCJ1_9BURK</name>
<dbReference type="RefSeq" id="WP_184705788.1">
    <property type="nucleotide sequence ID" value="NZ_JACHKZ010000004.1"/>
</dbReference>
<dbReference type="EMBL" id="JACHKZ010000004">
    <property type="protein sequence ID" value="MBB6576873.1"/>
    <property type="molecule type" value="Genomic_DNA"/>
</dbReference>